<reference evidence="1 2" key="1">
    <citation type="submission" date="2020-09" db="EMBL/GenBank/DDBJ databases">
        <title>De no assembly of potato wild relative species, Solanum commersonii.</title>
        <authorList>
            <person name="Cho K."/>
        </authorList>
    </citation>
    <scope>NUCLEOTIDE SEQUENCE [LARGE SCALE GENOMIC DNA]</scope>
    <source>
        <strain evidence="1">LZ3.2</strain>
        <tissue evidence="1">Leaf</tissue>
    </source>
</reference>
<protein>
    <submittedName>
        <fullName evidence="1">Uncharacterized protein</fullName>
    </submittedName>
</protein>
<name>A0A9J5YYL3_SOLCO</name>
<keyword evidence="2" id="KW-1185">Reference proteome</keyword>
<evidence type="ECO:0000313" key="1">
    <source>
        <dbReference type="EMBL" id="KAG5605713.1"/>
    </source>
</evidence>
<gene>
    <name evidence="1" type="ORF">H5410_027205</name>
</gene>
<dbReference type="Proteomes" id="UP000824120">
    <property type="component" value="Chromosome 5"/>
</dbReference>
<proteinExistence type="predicted"/>
<organism evidence="1 2">
    <name type="scientific">Solanum commersonii</name>
    <name type="common">Commerson's wild potato</name>
    <name type="synonym">Commerson's nightshade</name>
    <dbReference type="NCBI Taxonomy" id="4109"/>
    <lineage>
        <taxon>Eukaryota</taxon>
        <taxon>Viridiplantae</taxon>
        <taxon>Streptophyta</taxon>
        <taxon>Embryophyta</taxon>
        <taxon>Tracheophyta</taxon>
        <taxon>Spermatophyta</taxon>
        <taxon>Magnoliopsida</taxon>
        <taxon>eudicotyledons</taxon>
        <taxon>Gunneridae</taxon>
        <taxon>Pentapetalae</taxon>
        <taxon>asterids</taxon>
        <taxon>lamiids</taxon>
        <taxon>Solanales</taxon>
        <taxon>Solanaceae</taxon>
        <taxon>Solanoideae</taxon>
        <taxon>Solaneae</taxon>
        <taxon>Solanum</taxon>
    </lineage>
</organism>
<dbReference type="AlphaFoldDB" id="A0A9J5YYL3"/>
<dbReference type="EMBL" id="JACXVP010000005">
    <property type="protein sequence ID" value="KAG5605713.1"/>
    <property type="molecule type" value="Genomic_DNA"/>
</dbReference>
<dbReference type="OrthoDB" id="1296195at2759"/>
<accession>A0A9J5YYL3</accession>
<evidence type="ECO:0000313" key="2">
    <source>
        <dbReference type="Proteomes" id="UP000824120"/>
    </source>
</evidence>
<sequence length="81" mass="9207">MLRQCQLKLKFFFPSLRSWPLSQGDVADNLTEGLKNLFIEVANCNVIFEDCTEAPTIWTAMPGDALNNWACNPSTVLRKSW</sequence>
<comment type="caution">
    <text evidence="1">The sequence shown here is derived from an EMBL/GenBank/DDBJ whole genome shotgun (WGS) entry which is preliminary data.</text>
</comment>